<evidence type="ECO:0000313" key="3">
    <source>
        <dbReference type="Proteomes" id="UP000008703"/>
    </source>
</evidence>
<organism evidence="2 3">
    <name type="scientific">Streptomyces violaceusniger (strain Tu 4113)</name>
    <dbReference type="NCBI Taxonomy" id="653045"/>
    <lineage>
        <taxon>Bacteria</taxon>
        <taxon>Bacillati</taxon>
        <taxon>Actinomycetota</taxon>
        <taxon>Actinomycetes</taxon>
        <taxon>Kitasatosporales</taxon>
        <taxon>Streptomycetaceae</taxon>
        <taxon>Streptomyces</taxon>
        <taxon>Streptomyces violaceusniger group</taxon>
    </lineage>
</organism>
<dbReference type="SUPFAM" id="SSF57938">
    <property type="entry name" value="DnaJ/Hsp40 cysteine-rich domain"/>
    <property type="match status" value="1"/>
</dbReference>
<name>G2PCB3_STRV4</name>
<dbReference type="RefSeq" id="WP_014055219.1">
    <property type="nucleotide sequence ID" value="NC_015957.1"/>
</dbReference>
<dbReference type="AlphaFoldDB" id="G2PCB3"/>
<dbReference type="HOGENOM" id="CLU_208644_0_0_11"/>
<reference evidence="2" key="1">
    <citation type="submission" date="2011-08" db="EMBL/GenBank/DDBJ databases">
        <title>Complete sequence of chromosome of Streptomyces violaceusniger Tu 4113.</title>
        <authorList>
            <consortium name="US DOE Joint Genome Institute"/>
            <person name="Lucas S."/>
            <person name="Han J."/>
            <person name="Lapidus A."/>
            <person name="Cheng J.-F."/>
            <person name="Goodwin L."/>
            <person name="Pitluck S."/>
            <person name="Peters L."/>
            <person name="Ivanova N."/>
            <person name="Daligault H."/>
            <person name="Detter J.C."/>
            <person name="Han C."/>
            <person name="Tapia R."/>
            <person name="Land M."/>
            <person name="Hauser L."/>
            <person name="Kyrpides N."/>
            <person name="Ivanova N."/>
            <person name="Pagani I."/>
            <person name="Hagen A."/>
            <person name="Katz L."/>
            <person name="Fiedler H.-P."/>
            <person name="Keasling J."/>
            <person name="Fortman J."/>
            <person name="Woyke T."/>
        </authorList>
    </citation>
    <scope>NUCLEOTIDE SEQUENCE [LARGE SCALE GENOMIC DNA]</scope>
    <source>
        <strain evidence="2">Tu 4113</strain>
    </source>
</reference>
<evidence type="ECO:0000256" key="1">
    <source>
        <dbReference type="SAM" id="MobiDB-lite"/>
    </source>
</evidence>
<evidence type="ECO:0008006" key="4">
    <source>
        <dbReference type="Google" id="ProtNLM"/>
    </source>
</evidence>
<feature type="region of interest" description="Disordered" evidence="1">
    <location>
        <begin position="1"/>
        <end position="23"/>
    </location>
</feature>
<proteinExistence type="predicted"/>
<gene>
    <name evidence="2" type="ORF">Strvi_1979</name>
</gene>
<accession>G2PCB3</accession>
<protein>
    <recommendedName>
        <fullName evidence="4">Molecular chaperone DnaJ</fullName>
    </recommendedName>
</protein>
<dbReference type="Proteomes" id="UP000008703">
    <property type="component" value="Chromosome"/>
</dbReference>
<dbReference type="KEGG" id="svl:Strvi_1979"/>
<evidence type="ECO:0000313" key="2">
    <source>
        <dbReference type="EMBL" id="AEM81713.1"/>
    </source>
</evidence>
<sequence>MAARKTTTRRTTEKTTSAPAKCPGCDGTGATATRVRVGRGRRRTNHQQTVLCLSCLGTGLARSF</sequence>
<dbReference type="EMBL" id="CP002994">
    <property type="protein sequence ID" value="AEM81713.1"/>
    <property type="molecule type" value="Genomic_DNA"/>
</dbReference>
<dbReference type="InterPro" id="IPR036410">
    <property type="entry name" value="HSP_DnaJ_Cys-rich_dom_sf"/>
</dbReference>
<keyword evidence="3" id="KW-1185">Reference proteome</keyword>